<dbReference type="AlphaFoldDB" id="A0A4Z2EET1"/>
<dbReference type="Proteomes" id="UP000314294">
    <property type="component" value="Unassembled WGS sequence"/>
</dbReference>
<reference evidence="2 3" key="1">
    <citation type="submission" date="2019-03" db="EMBL/GenBank/DDBJ databases">
        <title>First draft genome of Liparis tanakae, snailfish: a comprehensive survey of snailfish specific genes.</title>
        <authorList>
            <person name="Kim W."/>
            <person name="Song I."/>
            <person name="Jeong J.-H."/>
            <person name="Kim D."/>
            <person name="Kim S."/>
            <person name="Ryu S."/>
            <person name="Song J.Y."/>
            <person name="Lee S.K."/>
        </authorList>
    </citation>
    <scope>NUCLEOTIDE SEQUENCE [LARGE SCALE GENOMIC DNA]</scope>
    <source>
        <tissue evidence="2">Muscle</tissue>
    </source>
</reference>
<dbReference type="EMBL" id="SRLO01009454">
    <property type="protein sequence ID" value="TNN26802.1"/>
    <property type="molecule type" value="Genomic_DNA"/>
</dbReference>
<name>A0A4Z2EET1_9TELE</name>
<feature type="compositionally biased region" description="Basic and acidic residues" evidence="1">
    <location>
        <begin position="18"/>
        <end position="35"/>
    </location>
</feature>
<organism evidence="2 3">
    <name type="scientific">Liparis tanakae</name>
    <name type="common">Tanaka's snailfish</name>
    <dbReference type="NCBI Taxonomy" id="230148"/>
    <lineage>
        <taxon>Eukaryota</taxon>
        <taxon>Metazoa</taxon>
        <taxon>Chordata</taxon>
        <taxon>Craniata</taxon>
        <taxon>Vertebrata</taxon>
        <taxon>Euteleostomi</taxon>
        <taxon>Actinopterygii</taxon>
        <taxon>Neopterygii</taxon>
        <taxon>Teleostei</taxon>
        <taxon>Neoteleostei</taxon>
        <taxon>Acanthomorphata</taxon>
        <taxon>Eupercaria</taxon>
        <taxon>Perciformes</taxon>
        <taxon>Cottioidei</taxon>
        <taxon>Cottales</taxon>
        <taxon>Liparidae</taxon>
        <taxon>Liparis</taxon>
    </lineage>
</organism>
<protein>
    <submittedName>
        <fullName evidence="2">Uncharacterized protein</fullName>
    </submittedName>
</protein>
<comment type="caution">
    <text evidence="2">The sequence shown here is derived from an EMBL/GenBank/DDBJ whole genome shotgun (WGS) entry which is preliminary data.</text>
</comment>
<feature type="region of interest" description="Disordered" evidence="1">
    <location>
        <begin position="1"/>
        <end position="38"/>
    </location>
</feature>
<evidence type="ECO:0000256" key="1">
    <source>
        <dbReference type="SAM" id="MobiDB-lite"/>
    </source>
</evidence>
<gene>
    <name evidence="2" type="ORF">EYF80_063059</name>
</gene>
<keyword evidence="3" id="KW-1185">Reference proteome</keyword>
<evidence type="ECO:0000313" key="2">
    <source>
        <dbReference type="EMBL" id="TNN26802.1"/>
    </source>
</evidence>
<proteinExistence type="predicted"/>
<evidence type="ECO:0000313" key="3">
    <source>
        <dbReference type="Proteomes" id="UP000314294"/>
    </source>
</evidence>
<accession>A0A4Z2EET1</accession>
<sequence>MGPLSAEGTSQLRRRVKEAKSGGDAAERDGQDCRSKPPLCKMVFSSGEHEDSRDVPPTEPLVFGSSSRLDLQLSRASRVRFPCRCTSATKISSESRLSFPIKSAVAVPKCSGFNQGNPGFGPNISTVGVKCPSDSSFI</sequence>